<dbReference type="PANTHER" id="PTHR38139">
    <property type="entry name" value="GATE DOMAIN-CONTAINING PROTEIN"/>
    <property type="match status" value="1"/>
</dbReference>
<feature type="transmembrane region" description="Helical" evidence="1">
    <location>
        <begin position="262"/>
        <end position="279"/>
    </location>
</feature>
<reference evidence="2 3" key="1">
    <citation type="submission" date="2020-08" db="EMBL/GenBank/DDBJ databases">
        <title>Bridging the membrane lipid divide: bacteria of the FCB group superphylum have the potential to synthesize archaeal ether lipids.</title>
        <authorList>
            <person name="Villanueva L."/>
            <person name="Von Meijenfeldt F.A.B."/>
            <person name="Westbye A.B."/>
            <person name="Yadav S."/>
            <person name="Hopmans E.C."/>
            <person name="Dutilh B.E."/>
            <person name="Sinninghe Damste J.S."/>
        </authorList>
    </citation>
    <scope>NUCLEOTIDE SEQUENCE [LARGE SCALE GENOMIC DNA]</scope>
    <source>
        <strain evidence="2">NIOZ-UU47</strain>
    </source>
</reference>
<feature type="transmembrane region" description="Helical" evidence="1">
    <location>
        <begin position="230"/>
        <end position="250"/>
    </location>
</feature>
<feature type="transmembrane region" description="Helical" evidence="1">
    <location>
        <begin position="126"/>
        <end position="150"/>
    </location>
</feature>
<proteinExistence type="predicted"/>
<sequence>MEFLETVTMLWQGLGWPLTRMILFISVGLLVANIIESLNWTHAVARLASPLIRMGHLSDITGASFSMAFFSGVSANAMLSEGYEQGKLDGKELILANLFNSLPTYFLHLPTMFFITVPFIKGAAFAYVGLTFFAAICRTLFIVVVGRFILPPRTIGDLQKKLSGIKPSGWRQTMKKAGTRFVERIRKILLFTVPLYILIFYLNTIGHFEAVEKFISQYISFLSWLNPESLGIIVLHVAAEFTAGLALAGALLEGGNLSYREVVLALLVGNIVSSPMRAIRHQLPYYAGIFPAGVAVKLIFYNQAFRMGSIILVTIGYYFFTA</sequence>
<feature type="transmembrane region" description="Helical" evidence="1">
    <location>
        <begin position="299"/>
        <end position="320"/>
    </location>
</feature>
<keyword evidence="1" id="KW-1133">Transmembrane helix</keyword>
<evidence type="ECO:0008006" key="4">
    <source>
        <dbReference type="Google" id="ProtNLM"/>
    </source>
</evidence>
<dbReference type="Proteomes" id="UP000614424">
    <property type="component" value="Unassembled WGS sequence"/>
</dbReference>
<feature type="transmembrane region" description="Helical" evidence="1">
    <location>
        <begin position="188"/>
        <end position="210"/>
    </location>
</feature>
<comment type="caution">
    <text evidence="2">The sequence shown here is derived from an EMBL/GenBank/DDBJ whole genome shotgun (WGS) entry which is preliminary data.</text>
</comment>
<evidence type="ECO:0000313" key="3">
    <source>
        <dbReference type="Proteomes" id="UP000614424"/>
    </source>
</evidence>
<name>A0A8J6NCT4_9BACT</name>
<feature type="transmembrane region" description="Helical" evidence="1">
    <location>
        <begin position="60"/>
        <end position="79"/>
    </location>
</feature>
<dbReference type="EMBL" id="JACNJZ010000093">
    <property type="protein sequence ID" value="MBC8317549.1"/>
    <property type="molecule type" value="Genomic_DNA"/>
</dbReference>
<feature type="transmembrane region" description="Helical" evidence="1">
    <location>
        <begin position="21"/>
        <end position="40"/>
    </location>
</feature>
<organism evidence="2 3">
    <name type="scientific">Candidatus Desulfobia pelagia</name>
    <dbReference type="NCBI Taxonomy" id="2841692"/>
    <lineage>
        <taxon>Bacteria</taxon>
        <taxon>Pseudomonadati</taxon>
        <taxon>Thermodesulfobacteriota</taxon>
        <taxon>Desulfobulbia</taxon>
        <taxon>Desulfobulbales</taxon>
        <taxon>Desulfobulbaceae</taxon>
        <taxon>Candidatus Desulfobia</taxon>
    </lineage>
</organism>
<gene>
    <name evidence="2" type="ORF">H8E41_06550</name>
</gene>
<dbReference type="PANTHER" id="PTHR38139:SF1">
    <property type="entry name" value="NUCLEOSIDE TRANSPORTER_FEOB GTPASE GATE DOMAIN-CONTAINING PROTEIN"/>
    <property type="match status" value="1"/>
</dbReference>
<dbReference type="AlphaFoldDB" id="A0A8J6NCT4"/>
<dbReference type="InterPro" id="IPR038880">
    <property type="entry name" value="MJ0871-like"/>
</dbReference>
<keyword evidence="1" id="KW-0472">Membrane</keyword>
<evidence type="ECO:0000256" key="1">
    <source>
        <dbReference type="SAM" id="Phobius"/>
    </source>
</evidence>
<keyword evidence="1" id="KW-0812">Transmembrane</keyword>
<feature type="transmembrane region" description="Helical" evidence="1">
    <location>
        <begin position="99"/>
        <end position="120"/>
    </location>
</feature>
<evidence type="ECO:0000313" key="2">
    <source>
        <dbReference type="EMBL" id="MBC8317549.1"/>
    </source>
</evidence>
<accession>A0A8J6NCT4</accession>
<protein>
    <recommendedName>
        <fullName evidence="4">Nucleoside recognition protein</fullName>
    </recommendedName>
</protein>